<feature type="compositionally biased region" description="Low complexity" evidence="1">
    <location>
        <begin position="74"/>
        <end position="106"/>
    </location>
</feature>
<evidence type="ECO:0000256" key="1">
    <source>
        <dbReference type="SAM" id="MobiDB-lite"/>
    </source>
</evidence>
<protein>
    <submittedName>
        <fullName evidence="2">60 kDa chaperonin (GroEL protein) (Protein Cpn60)</fullName>
    </submittedName>
</protein>
<organism evidence="2">
    <name type="scientific">Ganoderma boninense</name>
    <dbReference type="NCBI Taxonomy" id="34458"/>
    <lineage>
        <taxon>Eukaryota</taxon>
        <taxon>Fungi</taxon>
        <taxon>Dikarya</taxon>
        <taxon>Basidiomycota</taxon>
        <taxon>Agaricomycotina</taxon>
        <taxon>Agaricomycetes</taxon>
        <taxon>Polyporales</taxon>
        <taxon>Polyporaceae</taxon>
        <taxon>Ganoderma</taxon>
    </lineage>
</organism>
<name>A0A5K1K1M3_9APHY</name>
<evidence type="ECO:0000313" key="2">
    <source>
        <dbReference type="EMBL" id="VWO98319.1"/>
    </source>
</evidence>
<feature type="region of interest" description="Disordered" evidence="1">
    <location>
        <begin position="43"/>
        <end position="106"/>
    </location>
</feature>
<dbReference type="AlphaFoldDB" id="A0A5K1K1M3"/>
<reference evidence="2" key="1">
    <citation type="submission" date="2019-10" db="EMBL/GenBank/DDBJ databases">
        <authorList>
            <person name="Nor Muhammad N."/>
        </authorList>
    </citation>
    <scope>NUCLEOTIDE SEQUENCE</scope>
</reference>
<accession>A0A5K1K1M3</accession>
<dbReference type="EMBL" id="LR726872">
    <property type="protein sequence ID" value="VWO98319.1"/>
    <property type="molecule type" value="Genomic_DNA"/>
</dbReference>
<gene>
    <name evidence="2" type="primary">P42375</name>
</gene>
<sequence length="172" mass="18403">MAATQSSAPLLPVNISESPLLSGSSLLPEELFTTLAGPLPTITIGPCSPSSPHLEPKPLTMGFSSSRPSRRKGSLLPKLALPPLAALAPSSAPSTPTSPLTPISPASRIPPKQVISLLDLLEAMENDVATEVQRVRLGIQEARMLVQACREDSAARENARQRRLKLKKERYQ</sequence>
<proteinExistence type="predicted"/>